<sequence length="180" mass="18358">MSNVQTGPKLEDRLPDQANRGLSARKLAIMAIFIALSAVGALIKIPSPVGTVALDAAPGFFVAIGFGGWLGAVVAAIGHLLTAGITGFPLTLPVHLAIAVGMAACAWVYGWFGRKGPVGLVIGFVLAVIINAPVLGLIMVPIGGWALYVAALPSLAIGAVVNLAIATLAYQALRKTRLLS</sequence>
<comment type="caution">
    <text evidence="2">The sequence shown here is derived from an EMBL/GenBank/DDBJ whole genome shotgun (WGS) entry which is preliminary data.</text>
</comment>
<dbReference type="Gene3D" id="1.10.1760.20">
    <property type="match status" value="1"/>
</dbReference>
<gene>
    <name evidence="2" type="ORF">SDC9_100775</name>
</gene>
<protein>
    <recommendedName>
        <fullName evidence="3">Alpha-ribazole transporter</fullName>
    </recommendedName>
</protein>
<dbReference type="Pfam" id="PF12822">
    <property type="entry name" value="ECF_trnsprt"/>
    <property type="match status" value="1"/>
</dbReference>
<dbReference type="InterPro" id="IPR024529">
    <property type="entry name" value="ECF_trnsprt_substrate-spec"/>
</dbReference>
<dbReference type="GO" id="GO:0022857">
    <property type="term" value="F:transmembrane transporter activity"/>
    <property type="evidence" value="ECO:0007669"/>
    <property type="project" value="InterPro"/>
</dbReference>
<name>A0A645AT05_9ZZZZ</name>
<keyword evidence="1" id="KW-0812">Transmembrane</keyword>
<evidence type="ECO:0008006" key="3">
    <source>
        <dbReference type="Google" id="ProtNLM"/>
    </source>
</evidence>
<reference evidence="2" key="1">
    <citation type="submission" date="2019-08" db="EMBL/GenBank/DDBJ databases">
        <authorList>
            <person name="Kucharzyk K."/>
            <person name="Murdoch R.W."/>
            <person name="Higgins S."/>
            <person name="Loffler F."/>
        </authorList>
    </citation>
    <scope>NUCLEOTIDE SEQUENCE</scope>
</reference>
<keyword evidence="1" id="KW-0472">Membrane</keyword>
<feature type="transmembrane region" description="Helical" evidence="1">
    <location>
        <begin position="27"/>
        <end position="45"/>
    </location>
</feature>
<keyword evidence="1" id="KW-1133">Transmembrane helix</keyword>
<evidence type="ECO:0000256" key="1">
    <source>
        <dbReference type="SAM" id="Phobius"/>
    </source>
</evidence>
<feature type="transmembrane region" description="Helical" evidence="1">
    <location>
        <begin position="92"/>
        <end position="112"/>
    </location>
</feature>
<dbReference type="AlphaFoldDB" id="A0A645AT05"/>
<accession>A0A645AT05</accession>
<organism evidence="2">
    <name type="scientific">bioreactor metagenome</name>
    <dbReference type="NCBI Taxonomy" id="1076179"/>
    <lineage>
        <taxon>unclassified sequences</taxon>
        <taxon>metagenomes</taxon>
        <taxon>ecological metagenomes</taxon>
    </lineage>
</organism>
<feature type="transmembrane region" description="Helical" evidence="1">
    <location>
        <begin position="119"/>
        <end position="139"/>
    </location>
</feature>
<dbReference type="EMBL" id="VSSQ01014604">
    <property type="protein sequence ID" value="MPM54003.1"/>
    <property type="molecule type" value="Genomic_DNA"/>
</dbReference>
<feature type="transmembrane region" description="Helical" evidence="1">
    <location>
        <begin position="145"/>
        <end position="170"/>
    </location>
</feature>
<evidence type="ECO:0000313" key="2">
    <source>
        <dbReference type="EMBL" id="MPM54003.1"/>
    </source>
</evidence>
<feature type="transmembrane region" description="Helical" evidence="1">
    <location>
        <begin position="57"/>
        <end position="80"/>
    </location>
</feature>
<proteinExistence type="predicted"/>